<keyword evidence="3" id="KW-1185">Reference proteome</keyword>
<protein>
    <recommendedName>
        <fullName evidence="4">ABC transporter permease</fullName>
    </recommendedName>
</protein>
<feature type="transmembrane region" description="Helical" evidence="1">
    <location>
        <begin position="56"/>
        <end position="79"/>
    </location>
</feature>
<sequence>MLKDAFVESFSRLWNKLGHSWVVTLVAAVNPVFFWMVFQILWIMTGHMPKNEGEMAFLLVAWLTASLIVHVFPTSFAALEYLRGVYDLDVVYLRSFFQDYGKAFLKTFLRSIQLFVVFGVLGIMIGYALVFYGSVLESPVVRMVFVGGLFWVFVAVSLAEFVMMPMFLYNPRLSFFKAFSYGIRFAFAEVPMVGIMAFLDAVVFFLLSMGYGFALLTYYLFGLHFRLSVYKQLQKRYLQKQEESFPESEAFSQAWKDLLHSRKQKQQKDQ</sequence>
<feature type="transmembrane region" description="Helical" evidence="1">
    <location>
        <begin position="21"/>
        <end position="44"/>
    </location>
</feature>
<feature type="transmembrane region" description="Helical" evidence="1">
    <location>
        <begin position="144"/>
        <end position="169"/>
    </location>
</feature>
<feature type="transmembrane region" description="Helical" evidence="1">
    <location>
        <begin position="112"/>
        <end position="132"/>
    </location>
</feature>
<accession>A0AAX3BB52</accession>
<evidence type="ECO:0000256" key="1">
    <source>
        <dbReference type="SAM" id="Phobius"/>
    </source>
</evidence>
<gene>
    <name evidence="2" type="ORF">KDW03_08515</name>
</gene>
<organism evidence="2 3">
    <name type="scientific">Thermospira aquatica</name>
    <dbReference type="NCBI Taxonomy" id="2828656"/>
    <lineage>
        <taxon>Bacteria</taxon>
        <taxon>Pseudomonadati</taxon>
        <taxon>Spirochaetota</taxon>
        <taxon>Spirochaetia</taxon>
        <taxon>Brevinematales</taxon>
        <taxon>Thermospiraceae</taxon>
        <taxon>Thermospira</taxon>
    </lineage>
</organism>
<feature type="transmembrane region" description="Helical" evidence="1">
    <location>
        <begin position="205"/>
        <end position="227"/>
    </location>
</feature>
<name>A0AAX3BB52_9SPIR</name>
<dbReference type="EMBL" id="CP073355">
    <property type="protein sequence ID" value="URA09527.1"/>
    <property type="molecule type" value="Genomic_DNA"/>
</dbReference>
<dbReference type="KEGG" id="taqu:KDW03_08515"/>
<dbReference type="Proteomes" id="UP001056539">
    <property type="component" value="Chromosome"/>
</dbReference>
<dbReference type="AlphaFoldDB" id="A0AAX3BB52"/>
<keyword evidence="1" id="KW-0472">Membrane</keyword>
<reference evidence="2" key="1">
    <citation type="submission" date="2021-04" db="EMBL/GenBank/DDBJ databases">
        <authorList>
            <person name="Postec A."/>
        </authorList>
    </citation>
    <scope>NUCLEOTIDE SEQUENCE</scope>
    <source>
        <strain evidence="2">F1F22</strain>
    </source>
</reference>
<evidence type="ECO:0000313" key="2">
    <source>
        <dbReference type="EMBL" id="URA09527.1"/>
    </source>
</evidence>
<evidence type="ECO:0000313" key="3">
    <source>
        <dbReference type="Proteomes" id="UP001056539"/>
    </source>
</evidence>
<evidence type="ECO:0008006" key="4">
    <source>
        <dbReference type="Google" id="ProtNLM"/>
    </source>
</evidence>
<proteinExistence type="predicted"/>
<keyword evidence="1" id="KW-1133">Transmembrane helix</keyword>
<reference evidence="2" key="2">
    <citation type="submission" date="2022-06" db="EMBL/GenBank/DDBJ databases">
        <title>Thermospira aquatica gen. nov., sp. nov.</title>
        <authorList>
            <person name="Ben Ali Gam Z."/>
            <person name="Labat M."/>
        </authorList>
    </citation>
    <scope>NUCLEOTIDE SEQUENCE</scope>
    <source>
        <strain evidence="2">F1F22</strain>
    </source>
</reference>
<keyword evidence="1" id="KW-0812">Transmembrane</keyword>
<dbReference type="RefSeq" id="WP_271434659.1">
    <property type="nucleotide sequence ID" value="NZ_CP073355.1"/>
</dbReference>